<evidence type="ECO:0000313" key="3">
    <source>
        <dbReference type="Proteomes" id="UP000216057"/>
    </source>
</evidence>
<proteinExistence type="predicted"/>
<sequence length="194" mass="22038">MSENTGVRNGNAVLNHRQGKALLKLLKAGNLCKLLNIWHIGGKAYASNRFVCIRWDLKGVPELPDGAYIPLDMDGSCRFMDWLHGESKEPFPLYDAAYWHEPDEHHTGWRDMGNGRTMADLFKKDKTIKRFEHVAFEPEFLHLIDKIINPFRNQGVLRLSPTKKGLKTTKAHCVWHVGGQLDSVDAVIVPLRGN</sequence>
<dbReference type="EMBL" id="CP062938">
    <property type="protein sequence ID" value="QOL31727.1"/>
    <property type="molecule type" value="Genomic_DNA"/>
</dbReference>
<dbReference type="KEGG" id="beu:BE0216_04045"/>
<evidence type="ECO:0000313" key="4">
    <source>
        <dbReference type="Proteomes" id="UP000593943"/>
    </source>
</evidence>
<dbReference type="RefSeq" id="WP_094636814.1">
    <property type="nucleotide sequence ID" value="NZ_CP062938.1"/>
</dbReference>
<dbReference type="EMBL" id="MWWZ01000006">
    <property type="protein sequence ID" value="OZG68216.1"/>
    <property type="molecule type" value="Genomic_DNA"/>
</dbReference>
<dbReference type="OrthoDB" id="3243047at2"/>
<evidence type="ECO:0000313" key="2">
    <source>
        <dbReference type="EMBL" id="QOL31727.1"/>
    </source>
</evidence>
<keyword evidence="4" id="KW-1185">Reference proteome</keyword>
<protein>
    <submittedName>
        <fullName evidence="1">Uncharacterized protein</fullName>
    </submittedName>
</protein>
<reference evidence="2 4" key="2">
    <citation type="submission" date="2020-10" db="EMBL/GenBank/DDBJ databases">
        <title>Genome sequencing of Bifidobacterium eulemuris_DSMZ_100216.</title>
        <authorList>
            <person name="Kim J."/>
        </authorList>
    </citation>
    <scope>NUCLEOTIDE SEQUENCE [LARGE SCALE GENOMIC DNA]</scope>
    <source>
        <strain evidence="2 4">DSM 100216</strain>
    </source>
</reference>
<evidence type="ECO:0000313" key="1">
    <source>
        <dbReference type="EMBL" id="OZG68216.1"/>
    </source>
</evidence>
<gene>
    <name evidence="2" type="ORF">BE0216_04045</name>
    <name evidence="1" type="ORF">BEUL_1229</name>
</gene>
<dbReference type="Proteomes" id="UP000593943">
    <property type="component" value="Chromosome"/>
</dbReference>
<dbReference type="AlphaFoldDB" id="A0A261GB62"/>
<accession>A0A261GB62</accession>
<name>A0A261GB62_9BIFI</name>
<organism evidence="1 3">
    <name type="scientific">Bifidobacterium eulemuris</name>
    <dbReference type="NCBI Taxonomy" id="1765219"/>
    <lineage>
        <taxon>Bacteria</taxon>
        <taxon>Bacillati</taxon>
        <taxon>Actinomycetota</taxon>
        <taxon>Actinomycetes</taxon>
        <taxon>Bifidobacteriales</taxon>
        <taxon>Bifidobacteriaceae</taxon>
        <taxon>Bifidobacterium</taxon>
    </lineage>
</organism>
<reference evidence="1" key="1">
    <citation type="journal article" date="2017" name="BMC Genomics">
        <title>Comparative genomic and phylogenomic analyses of the Bifidobacteriaceae family.</title>
        <authorList>
            <person name="Lugli G.A."/>
            <person name="Milani C."/>
            <person name="Turroni F."/>
            <person name="Duranti S."/>
            <person name="Mancabelli L."/>
            <person name="Mangifesta M."/>
            <person name="Ferrario C."/>
            <person name="Modesto M."/>
            <person name="Mattarelli P."/>
            <person name="Jiri K."/>
            <person name="van Sinderen D."/>
            <person name="Ventura M."/>
        </authorList>
    </citation>
    <scope>NUCLEOTIDE SEQUENCE [LARGE SCALE GENOMIC DNA]</scope>
    <source>
        <strain evidence="1">DSM 100216</strain>
    </source>
</reference>
<dbReference type="Proteomes" id="UP000216057">
    <property type="component" value="Unassembled WGS sequence"/>
</dbReference>